<comment type="caution">
    <text evidence="1">The sequence shown here is derived from an EMBL/GenBank/DDBJ whole genome shotgun (WGS) entry which is preliminary data.</text>
</comment>
<organism evidence="1 2">
    <name type="scientific">Dyadobacter helix</name>
    <dbReference type="NCBI Taxonomy" id="2822344"/>
    <lineage>
        <taxon>Bacteria</taxon>
        <taxon>Pseudomonadati</taxon>
        <taxon>Bacteroidota</taxon>
        <taxon>Cytophagia</taxon>
        <taxon>Cytophagales</taxon>
        <taxon>Spirosomataceae</taxon>
        <taxon>Dyadobacter</taxon>
    </lineage>
</organism>
<dbReference type="Gene3D" id="1.25.40.390">
    <property type="match status" value="1"/>
</dbReference>
<sequence>MKKISLFVLSGLLLIAVSCKESEFTERYADPAKVSQTTIEKQYTGFLGAANDYILPKYWNYFVALRTSLLRYTQAVGWPNDQGQYVPGSSGVESVWFNYYNVLAQYRELQKVYATASADEQKEKRIFLLTATVYLYDYTQRIIDLYGDIPFLKAGMLSTNGGDYEASAAPFDGADVLYTKMLDELKAMSAELNTITLNVGYQKSFTTQDYINKGDLTKWKRYTNSLRLRMLNRVSGAAAFSTRANAEMAEILGNSATYPVVDANDQNIQINIFNVNTPINIDDFQGGLEGTGWYANTAGKKMIDHMNTNADPRLPVLFEPGEKAGGTFTGIDPLATNADQTLQTNGGLIAIYNRFTISRNKFLFGTIFNAAQVSLIKAEYYLRTGNDASAKTAYETAISQSVKYYNGILALSNATGVAIPVAATDAQIATYIAADGIAWAKATSSAEKLSLIANQKWIHFNILQSYENWAEMRRLDLPVLSFVTDASNNQTLPPVRWNYPNNEITYNNANYRLVADKDKLTTKIFWDVK</sequence>
<dbReference type="InterPro" id="IPR041662">
    <property type="entry name" value="SusD-like_2"/>
</dbReference>
<proteinExistence type="predicted"/>
<dbReference type="Proteomes" id="UP000680038">
    <property type="component" value="Unassembled WGS sequence"/>
</dbReference>
<name>A0A916JDT0_9BACT</name>
<protein>
    <recommendedName>
        <fullName evidence="3">SusD/RagB family nutrient-binding outer membrane lipoprotein</fullName>
    </recommendedName>
</protein>
<keyword evidence="2" id="KW-1185">Reference proteome</keyword>
<evidence type="ECO:0008006" key="3">
    <source>
        <dbReference type="Google" id="ProtNLM"/>
    </source>
</evidence>
<dbReference type="SUPFAM" id="SSF48452">
    <property type="entry name" value="TPR-like"/>
    <property type="match status" value="1"/>
</dbReference>
<evidence type="ECO:0000313" key="2">
    <source>
        <dbReference type="Proteomes" id="UP000680038"/>
    </source>
</evidence>
<dbReference type="Pfam" id="PF12771">
    <property type="entry name" value="SusD-like_2"/>
    <property type="match status" value="1"/>
</dbReference>
<dbReference type="PROSITE" id="PS51257">
    <property type="entry name" value="PROKAR_LIPOPROTEIN"/>
    <property type="match status" value="1"/>
</dbReference>
<dbReference type="EMBL" id="CAJRAF010000002">
    <property type="protein sequence ID" value="CAG5002230.1"/>
    <property type="molecule type" value="Genomic_DNA"/>
</dbReference>
<gene>
    <name evidence="1" type="ORF">DYBT9275_02844</name>
</gene>
<dbReference type="RefSeq" id="WP_310590066.1">
    <property type="nucleotide sequence ID" value="NZ_CAJRAF010000002.1"/>
</dbReference>
<dbReference type="InterPro" id="IPR011990">
    <property type="entry name" value="TPR-like_helical_dom_sf"/>
</dbReference>
<reference evidence="1" key="1">
    <citation type="submission" date="2021-04" db="EMBL/GenBank/DDBJ databases">
        <authorList>
            <person name="Rodrigo-Torres L."/>
            <person name="Arahal R. D."/>
            <person name="Lucena T."/>
        </authorList>
    </citation>
    <scope>NUCLEOTIDE SEQUENCE</scope>
    <source>
        <strain evidence="1">CECT 9275</strain>
    </source>
</reference>
<evidence type="ECO:0000313" key="1">
    <source>
        <dbReference type="EMBL" id="CAG5002230.1"/>
    </source>
</evidence>
<dbReference type="AlphaFoldDB" id="A0A916JDT0"/>
<accession>A0A916JDT0</accession>